<dbReference type="Gene3D" id="3.10.20.30">
    <property type="match status" value="1"/>
</dbReference>
<evidence type="ECO:0000313" key="3">
    <source>
        <dbReference type="Proteomes" id="UP000230025"/>
    </source>
</evidence>
<accession>A0A2M7GZE2</accession>
<dbReference type="InterPro" id="IPR036010">
    <property type="entry name" value="2Fe-2S_ferredoxin-like_sf"/>
</dbReference>
<proteinExistence type="predicted"/>
<gene>
    <name evidence="2" type="ORF">COW28_02350</name>
</gene>
<comment type="caution">
    <text evidence="2">The sequence shown here is derived from an EMBL/GenBank/DDBJ whole genome shotgun (WGS) entry which is preliminary data.</text>
</comment>
<dbReference type="PANTHER" id="PTHR42895">
    <property type="entry name" value="IRON-SULFUR CLUSTER-BINDING PROTEIN-RELATED"/>
    <property type="match status" value="1"/>
</dbReference>
<organism evidence="2 3">
    <name type="scientific">bacterium (Candidatus Ratteibacteria) CG15_BIG_FIL_POST_REV_8_21_14_020_41_12</name>
    <dbReference type="NCBI Taxonomy" id="2014291"/>
    <lineage>
        <taxon>Bacteria</taxon>
        <taxon>Candidatus Ratteibacteria</taxon>
    </lineage>
</organism>
<evidence type="ECO:0000259" key="1">
    <source>
        <dbReference type="PROSITE" id="PS51085"/>
    </source>
</evidence>
<dbReference type="Pfam" id="PF14574">
    <property type="entry name" value="RACo_C_ter"/>
    <property type="match status" value="1"/>
</dbReference>
<evidence type="ECO:0000313" key="2">
    <source>
        <dbReference type="EMBL" id="PIW33862.1"/>
    </source>
</evidence>
<dbReference type="Gene3D" id="3.30.420.480">
    <property type="entry name" value="Domain of unknown function (DUF4445)"/>
    <property type="match status" value="1"/>
</dbReference>
<sequence length="541" mass="59544">MSKIYFPQYKKGRKGFSLHKGLTILDHIKEAGIEINSECGGKGTCGRCVVRIEKGKENLGKLTEPEKKFLFPAGERLACQARIIKDTANVIVLIKEFGKYEILKTVTEKKIPLSPYLRQKGEKVFYQGKILDDYHGKIFGLAIDVGTTTVVFNLVNLENGNILATIAKTNPQISYGNDVISRIEYTMVNKEKNEYFPREEREIRLKEVQERVINGINESLKEIESRRGETVCDYVYEAVVVGNPTMRNIFFGLDVTSLGIKPYESTQKEPVIKGAKEIGLRINPGGKVYGAPLIGGHAGADAVADVLASGMDENEGVSMTIDIGTNGEVILGNSQRLISASCAAGGAYEGATISSGLGAIQGAIKDIMIRDGRVVYHTIGDTHPKGICGSGLIDLLAELLKHNIMSKNAKITEDFYVTDGIKLTQSDIYQLITAKAGLRTDQDLLLKYYGIEAKGLERVYLSGGFGNFINTTNAIKIGLIPEIEEIKVIKIGNGALEGAREMLISQESRKKAEEIAKRIEHIKPNEMEKDFAYLVAENMYF</sequence>
<dbReference type="EMBL" id="PFFY01000108">
    <property type="protein sequence ID" value="PIW33862.1"/>
    <property type="molecule type" value="Genomic_DNA"/>
</dbReference>
<dbReference type="Proteomes" id="UP000230025">
    <property type="component" value="Unassembled WGS sequence"/>
</dbReference>
<dbReference type="InterPro" id="IPR041414">
    <property type="entry name" value="Raco-like_middle"/>
</dbReference>
<dbReference type="Pfam" id="PF17651">
    <property type="entry name" value="Raco_middle"/>
    <property type="match status" value="1"/>
</dbReference>
<protein>
    <recommendedName>
        <fullName evidence="1">2Fe-2S ferredoxin-type domain-containing protein</fullName>
    </recommendedName>
</protein>
<dbReference type="InterPro" id="IPR027980">
    <property type="entry name" value="RACo_C"/>
</dbReference>
<dbReference type="InterPro" id="IPR001041">
    <property type="entry name" value="2Fe-2S_ferredoxin-type"/>
</dbReference>
<dbReference type="SUPFAM" id="SSF54292">
    <property type="entry name" value="2Fe-2S ferredoxin-like"/>
    <property type="match status" value="1"/>
</dbReference>
<dbReference type="AlphaFoldDB" id="A0A2M7GZE2"/>
<feature type="domain" description="2Fe-2S ferredoxin-type" evidence="1">
    <location>
        <begin position="2"/>
        <end position="98"/>
    </location>
</feature>
<dbReference type="CDD" id="cd00207">
    <property type="entry name" value="fer2"/>
    <property type="match status" value="1"/>
</dbReference>
<dbReference type="PROSITE" id="PS51085">
    <property type="entry name" value="2FE2S_FER_2"/>
    <property type="match status" value="1"/>
</dbReference>
<dbReference type="PANTHER" id="PTHR42895:SF2">
    <property type="entry name" value="IRON-SULFUR CLUSTER PROTEIN"/>
    <property type="match status" value="1"/>
</dbReference>
<dbReference type="InterPro" id="IPR042259">
    <property type="entry name" value="Raco-like_middle_sf"/>
</dbReference>
<name>A0A2M7GZE2_9BACT</name>
<dbReference type="InterPro" id="IPR012675">
    <property type="entry name" value="Beta-grasp_dom_sf"/>
</dbReference>
<dbReference type="GO" id="GO:0051536">
    <property type="term" value="F:iron-sulfur cluster binding"/>
    <property type="evidence" value="ECO:0007669"/>
    <property type="project" value="InterPro"/>
</dbReference>
<reference evidence="3" key="1">
    <citation type="submission" date="2017-09" db="EMBL/GenBank/DDBJ databases">
        <title>Depth-based differentiation of microbial function through sediment-hosted aquifers and enrichment of novel symbionts in the deep terrestrial subsurface.</title>
        <authorList>
            <person name="Probst A.J."/>
            <person name="Ladd B."/>
            <person name="Jarett J.K."/>
            <person name="Geller-Mcgrath D.E."/>
            <person name="Sieber C.M.K."/>
            <person name="Emerson J.B."/>
            <person name="Anantharaman K."/>
            <person name="Thomas B.C."/>
            <person name="Malmstrom R."/>
            <person name="Stieglmeier M."/>
            <person name="Klingl A."/>
            <person name="Woyke T."/>
            <person name="Ryan C.M."/>
            <person name="Banfield J.F."/>
        </authorList>
    </citation>
    <scope>NUCLEOTIDE SEQUENCE [LARGE SCALE GENOMIC DNA]</scope>
</reference>
<dbReference type="Pfam" id="PF00111">
    <property type="entry name" value="Fer2"/>
    <property type="match status" value="1"/>
</dbReference>
<dbReference type="InterPro" id="IPR052911">
    <property type="entry name" value="Corrinoid_activation_enz"/>
</dbReference>